<protein>
    <recommendedName>
        <fullName evidence="4">Mediator of RNA polymerase II transcription subunit 20</fullName>
    </recommendedName>
    <alternativeName>
        <fullName evidence="4">Mediator complex subunit 20</fullName>
    </alternativeName>
</protein>
<dbReference type="PANTHER" id="PTHR12465">
    <property type="entry name" value="UBIQUITIN SPECIFIC PROTEASE HOMOLOG 49"/>
    <property type="match status" value="1"/>
</dbReference>
<accession>A0ABQ8CN76</accession>
<keyword evidence="6" id="KW-1185">Reference proteome</keyword>
<dbReference type="Pfam" id="PF08612">
    <property type="entry name" value="Med20"/>
    <property type="match status" value="1"/>
</dbReference>
<evidence type="ECO:0000313" key="6">
    <source>
        <dbReference type="Proteomes" id="UP000824890"/>
    </source>
</evidence>
<proteinExistence type="inferred from homology"/>
<reference evidence="5 6" key="1">
    <citation type="submission" date="2021-05" db="EMBL/GenBank/DDBJ databases">
        <title>Genome Assembly of Synthetic Allotetraploid Brassica napus Reveals Homoeologous Exchanges between Subgenomes.</title>
        <authorList>
            <person name="Davis J.T."/>
        </authorList>
    </citation>
    <scope>NUCLEOTIDE SEQUENCE [LARGE SCALE GENOMIC DNA]</scope>
    <source>
        <strain evidence="6">cv. Da-Ae</strain>
        <tissue evidence="5">Seedling</tissue>
    </source>
</reference>
<keyword evidence="4" id="KW-0010">Activator</keyword>
<keyword evidence="4" id="KW-0804">Transcription</keyword>
<organism evidence="5 6">
    <name type="scientific">Brassica napus</name>
    <name type="common">Rape</name>
    <dbReference type="NCBI Taxonomy" id="3708"/>
    <lineage>
        <taxon>Eukaryota</taxon>
        <taxon>Viridiplantae</taxon>
        <taxon>Streptophyta</taxon>
        <taxon>Embryophyta</taxon>
        <taxon>Tracheophyta</taxon>
        <taxon>Spermatophyta</taxon>
        <taxon>Magnoliopsida</taxon>
        <taxon>eudicotyledons</taxon>
        <taxon>Gunneridae</taxon>
        <taxon>Pentapetalae</taxon>
        <taxon>rosids</taxon>
        <taxon>malvids</taxon>
        <taxon>Brassicales</taxon>
        <taxon>Brassicaceae</taxon>
        <taxon>Brassiceae</taxon>
        <taxon>Brassica</taxon>
    </lineage>
</organism>
<dbReference type="InterPro" id="IPR013921">
    <property type="entry name" value="Mediator_Med20"/>
</dbReference>
<sequence length="254" mass="28809">MRFGDELLLRSSSLVTRGVRIAVPPPPPPPQRTTMPVKWVLYWQPNQGSTVSTQILNEAAQCVESINGVKEGRWKAALNYYKPMLRDQSTHPDLPRDFLGISLADQPTKYYFLIRSQRLVVEADASIQLIMEKLQSYKSKVSIYFDGFQYLLGDFRLRVGRVVPVHSETIRGIVMEVEYLPISSMEKARKVMEEFVEIWHEALSKTSLSGKFVNIELNFGEFGLADTYTPQHTGVQYAIVMAHMIATVQPAARG</sequence>
<keyword evidence="3 4" id="KW-0539">Nucleus</keyword>
<evidence type="ECO:0000256" key="4">
    <source>
        <dbReference type="RuleBase" id="RU364152"/>
    </source>
</evidence>
<comment type="similarity">
    <text evidence="2 4">Belongs to the Mediator complex subunit 20 family.</text>
</comment>
<evidence type="ECO:0000313" key="5">
    <source>
        <dbReference type="EMBL" id="KAH0918506.1"/>
    </source>
</evidence>
<comment type="subcellular location">
    <subcellularLocation>
        <location evidence="1 4">Nucleus</location>
    </subcellularLocation>
</comment>
<comment type="function">
    <text evidence="4">Component of the Mediator complex, a coactivator involved in the regulated transcription of nearly all RNA polymerase II-dependent genes. Mediator functions as a bridge to convey information from gene-specific regulatory proteins to the basal RNA polymerase II transcription machinery. Mediator is recruited to promoters by direct interactions with regulatory proteins and serves as a scaffold for the assembly of a functional preinitiation complex with RNA polymerase II and the general transcription factors.</text>
</comment>
<evidence type="ECO:0000256" key="3">
    <source>
        <dbReference type="ARBA" id="ARBA00023242"/>
    </source>
</evidence>
<name>A0ABQ8CN76_BRANA</name>
<evidence type="ECO:0000256" key="1">
    <source>
        <dbReference type="ARBA" id="ARBA00004123"/>
    </source>
</evidence>
<comment type="caution">
    <text evidence="5">The sequence shown here is derived from an EMBL/GenBank/DDBJ whole genome shotgun (WGS) entry which is preliminary data.</text>
</comment>
<keyword evidence="4" id="KW-0805">Transcription regulation</keyword>
<dbReference type="Proteomes" id="UP000824890">
    <property type="component" value="Unassembled WGS sequence"/>
</dbReference>
<dbReference type="EMBL" id="JAGKQM010000007">
    <property type="protein sequence ID" value="KAH0918506.1"/>
    <property type="molecule type" value="Genomic_DNA"/>
</dbReference>
<gene>
    <name evidence="4" type="primary">MED20</name>
    <name evidence="5" type="ORF">HID58_026166</name>
</gene>
<dbReference type="PANTHER" id="PTHR12465:SF0">
    <property type="entry name" value="MEDIATOR OF RNA POLYMERASE II TRANSCRIPTION SUBUNIT 20"/>
    <property type="match status" value="1"/>
</dbReference>
<comment type="subunit">
    <text evidence="4">Component of the Mediator complex.</text>
</comment>
<evidence type="ECO:0000256" key="2">
    <source>
        <dbReference type="ARBA" id="ARBA00010743"/>
    </source>
</evidence>